<comment type="caution">
    <text evidence="3">The sequence shown here is derived from an EMBL/GenBank/DDBJ whole genome shotgun (WGS) entry which is preliminary data.</text>
</comment>
<dbReference type="EMBL" id="JAGFBR010000010">
    <property type="protein sequence ID" value="KAH0460677.1"/>
    <property type="molecule type" value="Genomic_DNA"/>
</dbReference>
<evidence type="ECO:0000256" key="2">
    <source>
        <dbReference type="SAM" id="SignalP"/>
    </source>
</evidence>
<feature type="chain" id="PRO_5043529563" description="Snakin-2" evidence="2">
    <location>
        <begin position="42"/>
        <end position="129"/>
    </location>
</feature>
<protein>
    <recommendedName>
        <fullName evidence="5">Snakin-2</fullName>
    </recommendedName>
</protein>
<accession>A0AAV7GW21</accession>
<evidence type="ECO:0000313" key="4">
    <source>
        <dbReference type="Proteomes" id="UP000775213"/>
    </source>
</evidence>
<evidence type="ECO:0000256" key="1">
    <source>
        <dbReference type="ARBA" id="ARBA00010582"/>
    </source>
</evidence>
<comment type="similarity">
    <text evidence="1">Belongs to the GASA family.</text>
</comment>
<dbReference type="InterPro" id="IPR003854">
    <property type="entry name" value="GASA"/>
</dbReference>
<feature type="signal peptide" evidence="2">
    <location>
        <begin position="1"/>
        <end position="41"/>
    </location>
</feature>
<dbReference type="PANTHER" id="PTHR23201">
    <property type="entry name" value="EXTENSIN, PROLINE-RICH PROTEIN"/>
    <property type="match status" value="1"/>
</dbReference>
<organism evidence="3 4">
    <name type="scientific">Dendrobium chrysotoxum</name>
    <name type="common">Orchid</name>
    <dbReference type="NCBI Taxonomy" id="161865"/>
    <lineage>
        <taxon>Eukaryota</taxon>
        <taxon>Viridiplantae</taxon>
        <taxon>Streptophyta</taxon>
        <taxon>Embryophyta</taxon>
        <taxon>Tracheophyta</taxon>
        <taxon>Spermatophyta</taxon>
        <taxon>Magnoliopsida</taxon>
        <taxon>Liliopsida</taxon>
        <taxon>Asparagales</taxon>
        <taxon>Orchidaceae</taxon>
        <taxon>Epidendroideae</taxon>
        <taxon>Malaxideae</taxon>
        <taxon>Dendrobiinae</taxon>
        <taxon>Dendrobium</taxon>
    </lineage>
</organism>
<keyword evidence="4" id="KW-1185">Reference proteome</keyword>
<sequence>MFSHIESSCMFLMFMAVGKKRLFLCFFVLFLLLHLQVFAEANQEHDVDGSDLAGNASSLYKLSHRRPKINCNYACAMRCRKASRKNVCERACGTCCLRCSCVPPGTYGNKNACPCYAGLRTHGRKPKCP</sequence>
<dbReference type="AlphaFoldDB" id="A0AAV7GW21"/>
<dbReference type="Pfam" id="PF02704">
    <property type="entry name" value="GASA"/>
    <property type="match status" value="1"/>
</dbReference>
<name>A0AAV7GW21_DENCH</name>
<dbReference type="Proteomes" id="UP000775213">
    <property type="component" value="Unassembled WGS sequence"/>
</dbReference>
<gene>
    <name evidence="3" type="ORF">IEQ34_011340</name>
</gene>
<dbReference type="PANTHER" id="PTHR23201:SF20">
    <property type="entry name" value="GIBBERELLIN-REGULATED PROTEIN 9-LIKE"/>
    <property type="match status" value="1"/>
</dbReference>
<evidence type="ECO:0000313" key="3">
    <source>
        <dbReference type="EMBL" id="KAH0460677.1"/>
    </source>
</evidence>
<proteinExistence type="inferred from homology"/>
<keyword evidence="2" id="KW-0732">Signal</keyword>
<reference evidence="3 4" key="1">
    <citation type="journal article" date="2021" name="Hortic Res">
        <title>Chromosome-scale assembly of the Dendrobium chrysotoxum genome enhances the understanding of orchid evolution.</title>
        <authorList>
            <person name="Zhang Y."/>
            <person name="Zhang G.Q."/>
            <person name="Zhang D."/>
            <person name="Liu X.D."/>
            <person name="Xu X.Y."/>
            <person name="Sun W.H."/>
            <person name="Yu X."/>
            <person name="Zhu X."/>
            <person name="Wang Z.W."/>
            <person name="Zhao X."/>
            <person name="Zhong W.Y."/>
            <person name="Chen H."/>
            <person name="Yin W.L."/>
            <person name="Huang T."/>
            <person name="Niu S.C."/>
            <person name="Liu Z.J."/>
        </authorList>
    </citation>
    <scope>NUCLEOTIDE SEQUENCE [LARGE SCALE GENOMIC DNA]</scope>
    <source>
        <strain evidence="3">Lindl</strain>
    </source>
</reference>
<evidence type="ECO:0008006" key="5">
    <source>
        <dbReference type="Google" id="ProtNLM"/>
    </source>
</evidence>